<keyword evidence="3" id="KW-1185">Reference proteome</keyword>
<accession>A0A0C3NQ19</accession>
<reference evidence="3" key="2">
    <citation type="submission" date="2015-01" db="EMBL/GenBank/DDBJ databases">
        <title>Evolutionary Origins and Diversification of the Mycorrhizal Mutualists.</title>
        <authorList>
            <consortium name="DOE Joint Genome Institute"/>
            <consortium name="Mycorrhizal Genomics Consortium"/>
            <person name="Kohler A."/>
            <person name="Kuo A."/>
            <person name="Nagy L.G."/>
            <person name="Floudas D."/>
            <person name="Copeland A."/>
            <person name="Barry K.W."/>
            <person name="Cichocki N."/>
            <person name="Veneault-Fourrey C."/>
            <person name="LaButti K."/>
            <person name="Lindquist E.A."/>
            <person name="Lipzen A."/>
            <person name="Lundell T."/>
            <person name="Morin E."/>
            <person name="Murat C."/>
            <person name="Riley R."/>
            <person name="Ohm R."/>
            <person name="Sun H."/>
            <person name="Tunlid A."/>
            <person name="Henrissat B."/>
            <person name="Grigoriev I.V."/>
            <person name="Hibbett D.S."/>
            <person name="Martin F."/>
        </authorList>
    </citation>
    <scope>NUCLEOTIDE SEQUENCE [LARGE SCALE GENOMIC DNA]</scope>
    <source>
        <strain evidence="3">Marx 270</strain>
    </source>
</reference>
<organism evidence="2 3">
    <name type="scientific">Pisolithus tinctorius Marx 270</name>
    <dbReference type="NCBI Taxonomy" id="870435"/>
    <lineage>
        <taxon>Eukaryota</taxon>
        <taxon>Fungi</taxon>
        <taxon>Dikarya</taxon>
        <taxon>Basidiomycota</taxon>
        <taxon>Agaricomycotina</taxon>
        <taxon>Agaricomycetes</taxon>
        <taxon>Agaricomycetidae</taxon>
        <taxon>Boletales</taxon>
        <taxon>Sclerodermatineae</taxon>
        <taxon>Pisolithaceae</taxon>
        <taxon>Pisolithus</taxon>
    </lineage>
</organism>
<dbReference type="Proteomes" id="UP000054217">
    <property type="component" value="Unassembled WGS sequence"/>
</dbReference>
<sequence length="91" mass="9964">MTEASNRNTIGPQALQSDHQTAPCDQCWDAYPIAQDSHCDLSTIPSNVHTQEPGPSEPPAPALQYGDLHWDNLPSCPHMQEASPAQQSFPR</sequence>
<gene>
    <name evidence="2" type="ORF">M404DRAFT_32151</name>
</gene>
<name>A0A0C3NQ19_PISTI</name>
<reference evidence="2 3" key="1">
    <citation type="submission" date="2014-04" db="EMBL/GenBank/DDBJ databases">
        <authorList>
            <consortium name="DOE Joint Genome Institute"/>
            <person name="Kuo A."/>
            <person name="Kohler A."/>
            <person name="Costa M.D."/>
            <person name="Nagy L.G."/>
            <person name="Floudas D."/>
            <person name="Copeland A."/>
            <person name="Barry K.W."/>
            <person name="Cichocki N."/>
            <person name="Veneault-Fourrey C."/>
            <person name="LaButti K."/>
            <person name="Lindquist E.A."/>
            <person name="Lipzen A."/>
            <person name="Lundell T."/>
            <person name="Morin E."/>
            <person name="Murat C."/>
            <person name="Sun H."/>
            <person name="Tunlid A."/>
            <person name="Henrissat B."/>
            <person name="Grigoriev I.V."/>
            <person name="Hibbett D.S."/>
            <person name="Martin F."/>
            <person name="Nordberg H.P."/>
            <person name="Cantor M.N."/>
            <person name="Hua S.X."/>
        </authorList>
    </citation>
    <scope>NUCLEOTIDE SEQUENCE [LARGE SCALE GENOMIC DNA]</scope>
    <source>
        <strain evidence="2 3">Marx 270</strain>
    </source>
</reference>
<feature type="region of interest" description="Disordered" evidence="1">
    <location>
        <begin position="42"/>
        <end position="91"/>
    </location>
</feature>
<protein>
    <submittedName>
        <fullName evidence="2">Uncharacterized protein</fullName>
    </submittedName>
</protein>
<dbReference type="HOGENOM" id="CLU_2427945_0_0_1"/>
<evidence type="ECO:0000256" key="1">
    <source>
        <dbReference type="SAM" id="MobiDB-lite"/>
    </source>
</evidence>
<feature type="compositionally biased region" description="Polar residues" evidence="1">
    <location>
        <begin position="1"/>
        <end position="20"/>
    </location>
</feature>
<proteinExistence type="predicted"/>
<feature type="region of interest" description="Disordered" evidence="1">
    <location>
        <begin position="1"/>
        <end position="22"/>
    </location>
</feature>
<evidence type="ECO:0000313" key="2">
    <source>
        <dbReference type="EMBL" id="KIN97675.1"/>
    </source>
</evidence>
<dbReference type="InParanoid" id="A0A0C3NQ19"/>
<dbReference type="EMBL" id="KN832026">
    <property type="protein sequence ID" value="KIN97675.1"/>
    <property type="molecule type" value="Genomic_DNA"/>
</dbReference>
<evidence type="ECO:0000313" key="3">
    <source>
        <dbReference type="Proteomes" id="UP000054217"/>
    </source>
</evidence>
<dbReference type="AlphaFoldDB" id="A0A0C3NQ19"/>